<keyword evidence="2" id="KW-1133">Transmembrane helix</keyword>
<dbReference type="EMBL" id="SOYY01000021">
    <property type="protein sequence ID" value="KAA0705664.1"/>
    <property type="molecule type" value="Genomic_DNA"/>
</dbReference>
<evidence type="ECO:0000256" key="2">
    <source>
        <dbReference type="SAM" id="Phobius"/>
    </source>
</evidence>
<organism evidence="4 5">
    <name type="scientific">Triplophysa tibetana</name>
    <dbReference type="NCBI Taxonomy" id="1572043"/>
    <lineage>
        <taxon>Eukaryota</taxon>
        <taxon>Metazoa</taxon>
        <taxon>Chordata</taxon>
        <taxon>Craniata</taxon>
        <taxon>Vertebrata</taxon>
        <taxon>Euteleostomi</taxon>
        <taxon>Actinopterygii</taxon>
        <taxon>Neopterygii</taxon>
        <taxon>Teleostei</taxon>
        <taxon>Ostariophysi</taxon>
        <taxon>Cypriniformes</taxon>
        <taxon>Nemacheilidae</taxon>
        <taxon>Triplophysa</taxon>
    </lineage>
</organism>
<feature type="region of interest" description="Disordered" evidence="1">
    <location>
        <begin position="285"/>
        <end position="317"/>
    </location>
</feature>
<feature type="signal peptide" evidence="3">
    <location>
        <begin position="1"/>
        <end position="20"/>
    </location>
</feature>
<feature type="compositionally biased region" description="Basic and acidic residues" evidence="1">
    <location>
        <begin position="438"/>
        <end position="447"/>
    </location>
</feature>
<feature type="region of interest" description="Disordered" evidence="1">
    <location>
        <begin position="83"/>
        <end position="106"/>
    </location>
</feature>
<reference evidence="4 5" key="1">
    <citation type="journal article" date="2019" name="Mol. Ecol. Resour.">
        <title>Chromosome-level genome assembly of Triplophysa tibetana, a fish adapted to the harsh high-altitude environment of the Tibetan Plateau.</title>
        <authorList>
            <person name="Yang X."/>
            <person name="Liu H."/>
            <person name="Ma Z."/>
            <person name="Zou Y."/>
            <person name="Zou M."/>
            <person name="Mao Y."/>
            <person name="Li X."/>
            <person name="Wang H."/>
            <person name="Chen T."/>
            <person name="Wang W."/>
            <person name="Yang R."/>
        </authorList>
    </citation>
    <scope>NUCLEOTIDE SEQUENCE [LARGE SCALE GENOMIC DNA]</scope>
    <source>
        <strain evidence="4">TTIB1903HZAU</strain>
        <tissue evidence="4">Muscle</tissue>
    </source>
</reference>
<evidence type="ECO:0000313" key="5">
    <source>
        <dbReference type="Proteomes" id="UP000324632"/>
    </source>
</evidence>
<comment type="caution">
    <text evidence="4">The sequence shown here is derived from an EMBL/GenBank/DDBJ whole genome shotgun (WGS) entry which is preliminary data.</text>
</comment>
<feature type="transmembrane region" description="Helical" evidence="2">
    <location>
        <begin position="397"/>
        <end position="418"/>
    </location>
</feature>
<dbReference type="AlphaFoldDB" id="A0A5A9N6P6"/>
<feature type="compositionally biased region" description="Low complexity" evidence="1">
    <location>
        <begin position="90"/>
        <end position="103"/>
    </location>
</feature>
<feature type="compositionally biased region" description="Polar residues" evidence="1">
    <location>
        <begin position="209"/>
        <end position="218"/>
    </location>
</feature>
<feature type="region of interest" description="Disordered" evidence="1">
    <location>
        <begin position="431"/>
        <end position="450"/>
    </location>
</feature>
<sequence>METILLSIAVWLTHFLTVSSLYFNTSPPSTMRSYTETIFSTEETTEINQELGIPLNSTDLSPPVTTTQDSTMTTGLTIETQTHESLTQNVTPTEETTSVSPESQNDTIDAVKTADGESNTFMIHTNTNLTATATSFARLTAQMEDKNETGRGASAHNESYNNDRLSADIWNASTVRRLTTEPFNSVQTVAWTEWTVNDATKAHEENDEMSSTQETFANSDKDSGTTGSNGLTTGHMVLMQTEEHYTTPNITPNTTDTTSATIENIWITSQNTDIPITADYTTSDGMNITDAPKNQSLTPNSKSGRRGEDIEVNESTTQNGVTNFTAHTRKENTTLLVTLDTSSDTTNNNKSSIIANGTLDNNKNGTLVITDPKNSLLPECFYTNSKQTQQSKLVCFITLWTLAMTASVFLGIIIFLYVRLSILKKRVTIRGGGQGEKGGQKEEKESLWADPKASVQERVEFWYVNGSTLEADRKERGKRREERVKGKKVEQNRCESELWIQPVVTEDDITEFWHANRRMKEDRTQMRYF</sequence>
<protein>
    <submittedName>
        <fullName evidence="4">Uncharacterized protein</fullName>
    </submittedName>
</protein>
<gene>
    <name evidence="4" type="ORF">E1301_Tti004426</name>
</gene>
<keyword evidence="3" id="KW-0732">Signal</keyword>
<proteinExistence type="predicted"/>
<keyword evidence="2" id="KW-0472">Membrane</keyword>
<dbReference type="Proteomes" id="UP000324632">
    <property type="component" value="Chromosome 21"/>
</dbReference>
<keyword evidence="5" id="KW-1185">Reference proteome</keyword>
<evidence type="ECO:0000256" key="3">
    <source>
        <dbReference type="SAM" id="SignalP"/>
    </source>
</evidence>
<evidence type="ECO:0000256" key="1">
    <source>
        <dbReference type="SAM" id="MobiDB-lite"/>
    </source>
</evidence>
<keyword evidence="2" id="KW-0812">Transmembrane</keyword>
<feature type="chain" id="PRO_5022896650" evidence="3">
    <location>
        <begin position="21"/>
        <end position="529"/>
    </location>
</feature>
<evidence type="ECO:0000313" key="4">
    <source>
        <dbReference type="EMBL" id="KAA0705664.1"/>
    </source>
</evidence>
<accession>A0A5A9N6P6</accession>
<feature type="region of interest" description="Disordered" evidence="1">
    <location>
        <begin position="203"/>
        <end position="232"/>
    </location>
</feature>
<name>A0A5A9N6P6_9TELE</name>
<feature type="compositionally biased region" description="Polar residues" evidence="1">
    <location>
        <begin position="285"/>
        <end position="302"/>
    </location>
</feature>